<protein>
    <submittedName>
        <fullName evidence="3">Tetratricopeptide (TPR) repeat protein</fullName>
    </submittedName>
</protein>
<name>A0ABU0BWH7_9HYPH</name>
<reference evidence="3 4" key="1">
    <citation type="submission" date="2023-07" db="EMBL/GenBank/DDBJ databases">
        <title>Genomic Encyclopedia of Type Strains, Phase IV (KMG-IV): sequencing the most valuable type-strain genomes for metagenomic binning, comparative biology and taxonomic classification.</title>
        <authorList>
            <person name="Goeker M."/>
        </authorList>
    </citation>
    <scope>NUCLEOTIDE SEQUENCE [LARGE SCALE GENOMIC DNA]</scope>
    <source>
        <strain evidence="3 4">DSM 1112</strain>
    </source>
</reference>
<comment type="caution">
    <text evidence="3">The sequence shown here is derived from an EMBL/GenBank/DDBJ whole genome shotgun (WGS) entry which is preliminary data.</text>
</comment>
<organism evidence="3 4">
    <name type="scientific">Pararhizobium capsulatum DSM 1112</name>
    <dbReference type="NCBI Taxonomy" id="1121113"/>
    <lineage>
        <taxon>Bacteria</taxon>
        <taxon>Pseudomonadati</taxon>
        <taxon>Pseudomonadota</taxon>
        <taxon>Alphaproteobacteria</taxon>
        <taxon>Hyphomicrobiales</taxon>
        <taxon>Rhizobiaceae</taxon>
        <taxon>Rhizobium/Agrobacterium group</taxon>
        <taxon>Pararhizobium</taxon>
    </lineage>
</organism>
<feature type="domain" description="Surface lipoprotein assembly modifier C-terminal" evidence="2">
    <location>
        <begin position="273"/>
        <end position="461"/>
    </location>
</feature>
<dbReference type="InterPro" id="IPR011990">
    <property type="entry name" value="TPR-like_helical_dom_sf"/>
</dbReference>
<dbReference type="SUPFAM" id="SSF48452">
    <property type="entry name" value="TPR-like"/>
    <property type="match status" value="1"/>
</dbReference>
<sequence>MRYPIRNIVLFSTVFTALALGTASAQEVTGKSTVTPRPVSASLSSIEAERARLFEQMLADPSNLDVAFRYAALSSEAGDLEAAISTLERMLIYAPGLPRLQLELGVLYFRLSAYDMARTYFNAALAAPAVPEEVRTKIDTYIAAIDARSSDSQFSGSFSTGIRWQSNATAATDARSIETTFFPDPLVLNDSARGDGDFNAYAALNLRYSYDLASQGDKIEATFQSYGTLQAEHTEINTGYAELQVGPRFNLERFGLDDTSLAVYGIAGGYYIDSDSYLYSGGVGAALITDLSITTRLVFGNEYRREAFQDSFDRPTASDRTGDRYRSSLTLQHFLSGNVALWASLLADRRLADVSYLSYQEFGLNVGLSIDMDSPIATQADPWTLGFALGYANRNYDSPDPTYSLDTEQEDNEAYAELSLLVPFKENWEFQTVLGYRNVNSNYDIYSYDNMSASLGVVRRF</sequence>
<gene>
    <name evidence="3" type="ORF">QO002_004822</name>
</gene>
<dbReference type="Pfam" id="PF04575">
    <property type="entry name" value="SlipAM"/>
    <property type="match status" value="1"/>
</dbReference>
<evidence type="ECO:0000313" key="4">
    <source>
        <dbReference type="Proteomes" id="UP001230207"/>
    </source>
</evidence>
<dbReference type="Gene3D" id="1.25.40.10">
    <property type="entry name" value="Tetratricopeptide repeat domain"/>
    <property type="match status" value="1"/>
</dbReference>
<evidence type="ECO:0000259" key="2">
    <source>
        <dbReference type="Pfam" id="PF04575"/>
    </source>
</evidence>
<evidence type="ECO:0000256" key="1">
    <source>
        <dbReference type="SAM" id="SignalP"/>
    </source>
</evidence>
<feature type="signal peptide" evidence="1">
    <location>
        <begin position="1"/>
        <end position="25"/>
    </location>
</feature>
<proteinExistence type="predicted"/>
<evidence type="ECO:0000313" key="3">
    <source>
        <dbReference type="EMBL" id="MDQ0322616.1"/>
    </source>
</evidence>
<dbReference type="EMBL" id="JAUSVF010000002">
    <property type="protein sequence ID" value="MDQ0322616.1"/>
    <property type="molecule type" value="Genomic_DNA"/>
</dbReference>
<accession>A0ABU0BWH7</accession>
<dbReference type="Proteomes" id="UP001230207">
    <property type="component" value="Unassembled WGS sequence"/>
</dbReference>
<dbReference type="RefSeq" id="WP_307234396.1">
    <property type="nucleotide sequence ID" value="NZ_JAUSVF010000002.1"/>
</dbReference>
<dbReference type="InterPro" id="IPR007655">
    <property type="entry name" value="Slam_C"/>
</dbReference>
<feature type="chain" id="PRO_5047100047" evidence="1">
    <location>
        <begin position="26"/>
        <end position="461"/>
    </location>
</feature>
<keyword evidence="4" id="KW-1185">Reference proteome</keyword>
<keyword evidence="1" id="KW-0732">Signal</keyword>